<organism evidence="1 2">
    <name type="scientific">Naganishia cerealis</name>
    <dbReference type="NCBI Taxonomy" id="610337"/>
    <lineage>
        <taxon>Eukaryota</taxon>
        <taxon>Fungi</taxon>
        <taxon>Dikarya</taxon>
        <taxon>Basidiomycota</taxon>
        <taxon>Agaricomycotina</taxon>
        <taxon>Tremellomycetes</taxon>
        <taxon>Filobasidiales</taxon>
        <taxon>Filobasidiaceae</taxon>
        <taxon>Naganishia</taxon>
    </lineage>
</organism>
<proteinExistence type="predicted"/>
<sequence>MSSGLQFLVGSNSSTVGPTPSWVEPSANPKLKGKVFYAVSEMAGKVLSLELAPDGKLVVTGMGVTKGGPAHVLALKDGSGVIVTNYSGGSALFYPVDPLTGHLPAAPTGALATLTPSFLSSHPPLLQFTFTYTPHGPNKERQEASHPHQAVEGADGVVYVPDLGSDRIWIVRKATDGVALEVWGEMRLPGGAGPRHAALSPDGKHLYVLTELSHEIFIFPTPSSTSLHRPSDPGYLPIEPLTAEGYEIVPPEIPRELRGPLNAGELIVSPLAHASGRTLYASNRGQVDLNSQIPKADAKGDGIAVLTLSTDGTRVESHRIVRTGTNFIRGMGVSKDGRWLASVGQKDGNVEVYECGGERGEELVLRARLEASEGLGKTLLPTDVLWL</sequence>
<comment type="caution">
    <text evidence="1">The sequence shown here is derived from an EMBL/GenBank/DDBJ whole genome shotgun (WGS) entry which is preliminary data.</text>
</comment>
<gene>
    <name evidence="1" type="ORF">QFC19_009470</name>
</gene>
<accession>A0ACC2UUJ3</accession>
<evidence type="ECO:0000313" key="2">
    <source>
        <dbReference type="Proteomes" id="UP001241377"/>
    </source>
</evidence>
<reference evidence="1" key="1">
    <citation type="submission" date="2023-04" db="EMBL/GenBank/DDBJ databases">
        <title>Draft Genome sequencing of Naganishia species isolated from polar environments using Oxford Nanopore Technology.</title>
        <authorList>
            <person name="Leo P."/>
            <person name="Venkateswaran K."/>
        </authorList>
    </citation>
    <scope>NUCLEOTIDE SEQUENCE</scope>
    <source>
        <strain evidence="1">MNA-CCFEE 5261</strain>
    </source>
</reference>
<dbReference type="Proteomes" id="UP001241377">
    <property type="component" value="Unassembled WGS sequence"/>
</dbReference>
<protein>
    <submittedName>
        <fullName evidence="1">Uncharacterized protein</fullName>
    </submittedName>
</protein>
<name>A0ACC2UUJ3_9TREE</name>
<keyword evidence="2" id="KW-1185">Reference proteome</keyword>
<evidence type="ECO:0000313" key="1">
    <source>
        <dbReference type="EMBL" id="KAJ9090728.1"/>
    </source>
</evidence>
<dbReference type="EMBL" id="JASBWR010000163">
    <property type="protein sequence ID" value="KAJ9090728.1"/>
    <property type="molecule type" value="Genomic_DNA"/>
</dbReference>